<dbReference type="EMBL" id="JAVDXO010000001">
    <property type="protein sequence ID" value="MDR7305514.1"/>
    <property type="molecule type" value="Genomic_DNA"/>
</dbReference>
<gene>
    <name evidence="2" type="ORF">J2X15_000780</name>
</gene>
<accession>A0ABU1ZIY9</accession>
<dbReference type="InterPro" id="IPR036249">
    <property type="entry name" value="Thioredoxin-like_sf"/>
</dbReference>
<dbReference type="Gene3D" id="3.40.30.10">
    <property type="entry name" value="Glutaredoxin"/>
    <property type="match status" value="1"/>
</dbReference>
<comment type="caution">
    <text evidence="2">The sequence shown here is derived from an EMBL/GenBank/DDBJ whole genome shotgun (WGS) entry which is preliminary data.</text>
</comment>
<dbReference type="SUPFAM" id="SSF52833">
    <property type="entry name" value="Thioredoxin-like"/>
    <property type="match status" value="1"/>
</dbReference>
<sequence length="294" mass="31546">MNQLLAFLSILASLSVGSVRADADSAAAAYFEHRERLHYDNAARSTSVARADTLVKGVYRLEDRASGRFIALITERGDLKGDSEGWVRVGPEGPEPLTTAELAQLRAEVMRNIAWDQLVEDRYGRGGGRRLLLISAVNCPFCENMEANLARMAASLDTTFYVLPASLTPLSNEGSGLRTWQQAAALRCAKDPGAAWRRFWTHRTVPNSAGCAMDAEAAQRSYRNFGTVLASIGTRVSGVPAVIREDGVRLTVPPDMDWAYASAVYGPAGVPAALPASGTPLVWLAGAHKDAAAN</sequence>
<name>A0ABU1ZIY9_9BURK</name>
<feature type="signal peptide" evidence="1">
    <location>
        <begin position="1"/>
        <end position="21"/>
    </location>
</feature>
<evidence type="ECO:0000256" key="1">
    <source>
        <dbReference type="SAM" id="SignalP"/>
    </source>
</evidence>
<reference evidence="2 3" key="1">
    <citation type="submission" date="2023-07" db="EMBL/GenBank/DDBJ databases">
        <title>Sorghum-associated microbial communities from plants grown in Nebraska, USA.</title>
        <authorList>
            <person name="Schachtman D."/>
        </authorList>
    </citation>
    <scope>NUCLEOTIDE SEQUENCE [LARGE SCALE GENOMIC DNA]</scope>
    <source>
        <strain evidence="2 3">BE308</strain>
    </source>
</reference>
<dbReference type="RefSeq" id="WP_310339637.1">
    <property type="nucleotide sequence ID" value="NZ_JAVDXO010000001.1"/>
</dbReference>
<organism evidence="2 3">
    <name type="scientific">Rhodoferax saidenbachensis</name>
    <dbReference type="NCBI Taxonomy" id="1484693"/>
    <lineage>
        <taxon>Bacteria</taxon>
        <taxon>Pseudomonadati</taxon>
        <taxon>Pseudomonadota</taxon>
        <taxon>Betaproteobacteria</taxon>
        <taxon>Burkholderiales</taxon>
        <taxon>Comamonadaceae</taxon>
        <taxon>Rhodoferax</taxon>
    </lineage>
</organism>
<proteinExistence type="predicted"/>
<evidence type="ECO:0008006" key="4">
    <source>
        <dbReference type="Google" id="ProtNLM"/>
    </source>
</evidence>
<protein>
    <recommendedName>
        <fullName evidence="4">Thioredoxin-like fold domain-containing protein</fullName>
    </recommendedName>
</protein>
<feature type="chain" id="PRO_5046078653" description="Thioredoxin-like fold domain-containing protein" evidence="1">
    <location>
        <begin position="22"/>
        <end position="294"/>
    </location>
</feature>
<evidence type="ECO:0000313" key="3">
    <source>
        <dbReference type="Proteomes" id="UP001268089"/>
    </source>
</evidence>
<keyword evidence="1" id="KW-0732">Signal</keyword>
<dbReference type="Proteomes" id="UP001268089">
    <property type="component" value="Unassembled WGS sequence"/>
</dbReference>
<keyword evidence="3" id="KW-1185">Reference proteome</keyword>
<evidence type="ECO:0000313" key="2">
    <source>
        <dbReference type="EMBL" id="MDR7305514.1"/>
    </source>
</evidence>